<dbReference type="HOGENOM" id="CLU_009583_34_0_5"/>
<protein>
    <submittedName>
        <fullName evidence="3">Mannosyltransferase</fullName>
    </submittedName>
</protein>
<proteinExistence type="predicted"/>
<comment type="caution">
    <text evidence="3">The sequence shown here is derived from an EMBL/GenBank/DDBJ whole genome shotgun (WGS) entry which is preliminary data.</text>
</comment>
<evidence type="ECO:0000313" key="4">
    <source>
        <dbReference type="Proteomes" id="UP000003635"/>
    </source>
</evidence>
<dbReference type="GO" id="GO:0016757">
    <property type="term" value="F:glycosyltransferase activity"/>
    <property type="evidence" value="ECO:0007669"/>
    <property type="project" value="UniProtKB-KW"/>
</dbReference>
<evidence type="ECO:0000256" key="1">
    <source>
        <dbReference type="ARBA" id="ARBA00022679"/>
    </source>
</evidence>
<dbReference type="SUPFAM" id="SSF53756">
    <property type="entry name" value="UDP-Glycosyltransferase/glycogen phosphorylase"/>
    <property type="match status" value="1"/>
</dbReference>
<accession>Q2CJZ3</accession>
<dbReference type="EMBL" id="AAOT01000001">
    <property type="protein sequence ID" value="EAR52996.1"/>
    <property type="molecule type" value="Genomic_DNA"/>
</dbReference>
<dbReference type="InterPro" id="IPR001296">
    <property type="entry name" value="Glyco_trans_1"/>
</dbReference>
<dbReference type="CDD" id="cd03809">
    <property type="entry name" value="GT4_MtfB-like"/>
    <property type="match status" value="1"/>
</dbReference>
<name>Q2CJZ3_OCEGH</name>
<dbReference type="eggNOG" id="COG0438">
    <property type="taxonomic scope" value="Bacteria"/>
</dbReference>
<dbReference type="PANTHER" id="PTHR46401:SF2">
    <property type="entry name" value="GLYCOSYLTRANSFERASE WBBK-RELATED"/>
    <property type="match status" value="1"/>
</dbReference>
<dbReference type="AlphaFoldDB" id="Q2CJZ3"/>
<dbReference type="STRING" id="314256.OG2516_11051"/>
<keyword evidence="4" id="KW-1185">Reference proteome</keyword>
<dbReference type="Gene3D" id="3.40.50.2000">
    <property type="entry name" value="Glycogen Phosphorylase B"/>
    <property type="match status" value="1"/>
</dbReference>
<reference evidence="3 4" key="1">
    <citation type="journal article" date="2010" name="J. Bacteriol.">
        <title>Genome sequences of Oceanicola granulosus HTCC2516(T) and Oceanicola batsensis HTCC2597(TDelta).</title>
        <authorList>
            <person name="Thrash J.C."/>
            <person name="Cho J.C."/>
            <person name="Vergin K.L."/>
            <person name="Giovannoni S.J."/>
        </authorList>
    </citation>
    <scope>NUCLEOTIDE SEQUENCE [LARGE SCALE GENOMIC DNA]</scope>
    <source>
        <strain evidence="4">ATCC BAA-861 / DSM 15982 / KCTC 12143 / HTCC2516</strain>
    </source>
</reference>
<keyword evidence="1 3" id="KW-0808">Transferase</keyword>
<dbReference type="Proteomes" id="UP000003635">
    <property type="component" value="Unassembled WGS sequence"/>
</dbReference>
<sequence length="376" mass="40927">MSRAGRVLTGVDRVERAYLAELIGRGEPLFALARSTFGYLLLDRAGAAAFLRHVDSGDWGRPAGLSRLARRLTPAQRAAEARTRRLAIARCSRRGLARMLARRLPGGTAYLNLGHTNLTDRVLTAVRALPGARVSVFVHDTIPLDHPEWQRDGAPERFAGFLRRAGRADRLLTSSQSVVADIRRHVAAPPPITAMPLGTDLAEPEATTPRPDEPYFVALGTIEPRKNIALLLDVWERLPSPRPRLLLCGARGWRNEDTFARLDRGIDGVEERPGLSDAAIAALLTGARALLFPSRAEGFGLPLVEAAARRTPVVCGDLAICREVLGPHGIYLDVGDAYVWEKTIMQLSSGPPGPGPRDPFTPPSWADHFKVVLSVT</sequence>
<dbReference type="OrthoDB" id="9790710at2"/>
<feature type="domain" description="Glycosyl transferase family 1" evidence="2">
    <location>
        <begin position="206"/>
        <end position="349"/>
    </location>
</feature>
<evidence type="ECO:0000313" key="3">
    <source>
        <dbReference type="EMBL" id="EAR52996.1"/>
    </source>
</evidence>
<dbReference type="RefSeq" id="WP_007255730.1">
    <property type="nucleotide sequence ID" value="NZ_CH724107.1"/>
</dbReference>
<dbReference type="Pfam" id="PF00534">
    <property type="entry name" value="Glycos_transf_1"/>
    <property type="match status" value="1"/>
</dbReference>
<organism evidence="3 4">
    <name type="scientific">Oceanicola granulosus (strain ATCC BAA-861 / DSM 15982 / KCTC 12143 / HTCC2516)</name>
    <dbReference type="NCBI Taxonomy" id="314256"/>
    <lineage>
        <taxon>Bacteria</taxon>
        <taxon>Pseudomonadati</taxon>
        <taxon>Pseudomonadota</taxon>
        <taxon>Alphaproteobacteria</taxon>
        <taxon>Rhodobacterales</taxon>
        <taxon>Roseobacteraceae</taxon>
        <taxon>Oceanicola</taxon>
    </lineage>
</organism>
<gene>
    <name evidence="3" type="ORF">OG2516_11051</name>
</gene>
<keyword evidence="3" id="KW-0328">Glycosyltransferase</keyword>
<evidence type="ECO:0000259" key="2">
    <source>
        <dbReference type="Pfam" id="PF00534"/>
    </source>
</evidence>
<dbReference type="PANTHER" id="PTHR46401">
    <property type="entry name" value="GLYCOSYLTRANSFERASE WBBK-RELATED"/>
    <property type="match status" value="1"/>
</dbReference>